<dbReference type="SUPFAM" id="SSF50156">
    <property type="entry name" value="PDZ domain-like"/>
    <property type="match status" value="1"/>
</dbReference>
<dbReference type="STRING" id="48709.A0A1D2M9F9"/>
<reference evidence="2 3" key="1">
    <citation type="journal article" date="2016" name="Genome Biol. Evol.">
        <title>Gene Family Evolution Reflects Adaptation to Soil Environmental Stressors in the Genome of the Collembolan Orchesella cincta.</title>
        <authorList>
            <person name="Faddeeva-Vakhrusheva A."/>
            <person name="Derks M.F."/>
            <person name="Anvar S.Y."/>
            <person name="Agamennone V."/>
            <person name="Suring W."/>
            <person name="Smit S."/>
            <person name="van Straalen N.M."/>
            <person name="Roelofs D."/>
        </authorList>
    </citation>
    <scope>NUCLEOTIDE SEQUENCE [LARGE SCALE GENOMIC DNA]</scope>
    <source>
        <tissue evidence="2">Mixed pool</tissue>
    </source>
</reference>
<dbReference type="Proteomes" id="UP000094527">
    <property type="component" value="Unassembled WGS sequence"/>
</dbReference>
<proteinExistence type="predicted"/>
<dbReference type="GO" id="GO:0007186">
    <property type="term" value="P:G protein-coupled receptor signaling pathway"/>
    <property type="evidence" value="ECO:0007669"/>
    <property type="project" value="TreeGrafter"/>
</dbReference>
<organism evidence="2 3">
    <name type="scientific">Orchesella cincta</name>
    <name type="common">Springtail</name>
    <name type="synonym">Podura cincta</name>
    <dbReference type="NCBI Taxonomy" id="48709"/>
    <lineage>
        <taxon>Eukaryota</taxon>
        <taxon>Metazoa</taxon>
        <taxon>Ecdysozoa</taxon>
        <taxon>Arthropoda</taxon>
        <taxon>Hexapoda</taxon>
        <taxon>Collembola</taxon>
        <taxon>Entomobryomorpha</taxon>
        <taxon>Entomobryoidea</taxon>
        <taxon>Orchesellidae</taxon>
        <taxon>Orchesellinae</taxon>
        <taxon>Orchesella</taxon>
    </lineage>
</organism>
<dbReference type="PROSITE" id="PS50106">
    <property type="entry name" value="PDZ"/>
    <property type="match status" value="1"/>
</dbReference>
<dbReference type="InterPro" id="IPR036034">
    <property type="entry name" value="PDZ_sf"/>
</dbReference>
<gene>
    <name evidence="2" type="ORF">Ocin01_17073</name>
</gene>
<dbReference type="OMA" id="DHGAAYK"/>
<dbReference type="AlphaFoldDB" id="A0A1D2M9F9"/>
<name>A0A1D2M9F9_ORCCI</name>
<evidence type="ECO:0000259" key="1">
    <source>
        <dbReference type="PROSITE" id="PS50106"/>
    </source>
</evidence>
<dbReference type="SMART" id="SM00228">
    <property type="entry name" value="PDZ"/>
    <property type="match status" value="1"/>
</dbReference>
<dbReference type="OrthoDB" id="2272012at2759"/>
<evidence type="ECO:0000313" key="3">
    <source>
        <dbReference type="Proteomes" id="UP000094527"/>
    </source>
</evidence>
<dbReference type="GO" id="GO:0001664">
    <property type="term" value="F:G protein-coupled receptor binding"/>
    <property type="evidence" value="ECO:0007669"/>
    <property type="project" value="TreeGrafter"/>
</dbReference>
<keyword evidence="3" id="KW-1185">Reference proteome</keyword>
<feature type="non-terminal residue" evidence="2">
    <location>
        <position position="73"/>
    </location>
</feature>
<sequence>MDPSIWNTRAVIVHRDDNGYGLTVSGDNPVNVQTIKKDGAADRAGIREGDIILKVNGTLVEHMNHTEVVNLIR</sequence>
<dbReference type="PANTHER" id="PTHR45872:SF2">
    <property type="entry name" value="RHO GUANINE NUCLEOTIDE EXCHANGE FACTOR 2, ISOFORM D"/>
    <property type="match status" value="1"/>
</dbReference>
<accession>A0A1D2M9F9</accession>
<dbReference type="PANTHER" id="PTHR45872">
    <property type="entry name" value="RHO GUANINE NUCLEOTIDE EXCHANGE FACTOR 2, ISOFORM D"/>
    <property type="match status" value="1"/>
</dbReference>
<feature type="domain" description="PDZ" evidence="1">
    <location>
        <begin position="10"/>
        <end position="73"/>
    </location>
</feature>
<dbReference type="EMBL" id="LJIJ01002505">
    <property type="protein sequence ID" value="ODM89608.1"/>
    <property type="molecule type" value="Genomic_DNA"/>
</dbReference>
<dbReference type="Gene3D" id="2.30.42.10">
    <property type="match status" value="1"/>
</dbReference>
<evidence type="ECO:0000313" key="2">
    <source>
        <dbReference type="EMBL" id="ODM89608.1"/>
    </source>
</evidence>
<dbReference type="GO" id="GO:0005085">
    <property type="term" value="F:guanyl-nucleotide exchange factor activity"/>
    <property type="evidence" value="ECO:0007669"/>
    <property type="project" value="TreeGrafter"/>
</dbReference>
<dbReference type="InterPro" id="IPR001478">
    <property type="entry name" value="PDZ"/>
</dbReference>
<dbReference type="Pfam" id="PF00595">
    <property type="entry name" value="PDZ"/>
    <property type="match status" value="1"/>
</dbReference>
<comment type="caution">
    <text evidence="2">The sequence shown here is derived from an EMBL/GenBank/DDBJ whole genome shotgun (WGS) entry which is preliminary data.</text>
</comment>
<protein>
    <submittedName>
        <fullName evidence="2">Rho guanine nucleotide exchange factor 12</fullName>
    </submittedName>
</protein>
<dbReference type="GO" id="GO:0005737">
    <property type="term" value="C:cytoplasm"/>
    <property type="evidence" value="ECO:0007669"/>
    <property type="project" value="TreeGrafter"/>
</dbReference>